<sequence>MHFSRALGRRGTAWRGVKTRPADAMARVLRSSRRRSAVWSSRDPLVCTYRGTNKLAKMPQRVQRG</sequence>
<gene>
    <name evidence="1" type="ORF">ALC57_03466</name>
</gene>
<keyword evidence="2" id="KW-1185">Reference proteome</keyword>
<dbReference type="EMBL" id="KQ978957">
    <property type="protein sequence ID" value="KYN27123.1"/>
    <property type="molecule type" value="Genomic_DNA"/>
</dbReference>
<evidence type="ECO:0000313" key="1">
    <source>
        <dbReference type="EMBL" id="KYN27123.1"/>
    </source>
</evidence>
<organism evidence="1 2">
    <name type="scientific">Trachymyrmex cornetzi</name>
    <dbReference type="NCBI Taxonomy" id="471704"/>
    <lineage>
        <taxon>Eukaryota</taxon>
        <taxon>Metazoa</taxon>
        <taxon>Ecdysozoa</taxon>
        <taxon>Arthropoda</taxon>
        <taxon>Hexapoda</taxon>
        <taxon>Insecta</taxon>
        <taxon>Pterygota</taxon>
        <taxon>Neoptera</taxon>
        <taxon>Endopterygota</taxon>
        <taxon>Hymenoptera</taxon>
        <taxon>Apocrita</taxon>
        <taxon>Aculeata</taxon>
        <taxon>Formicoidea</taxon>
        <taxon>Formicidae</taxon>
        <taxon>Myrmicinae</taxon>
        <taxon>Trachymyrmex</taxon>
    </lineage>
</organism>
<name>A0A195EFV5_9HYME</name>
<proteinExistence type="predicted"/>
<evidence type="ECO:0000313" key="2">
    <source>
        <dbReference type="Proteomes" id="UP000078492"/>
    </source>
</evidence>
<reference evidence="1 2" key="1">
    <citation type="submission" date="2015-09" db="EMBL/GenBank/DDBJ databases">
        <title>Trachymyrmex cornetzi WGS genome.</title>
        <authorList>
            <person name="Nygaard S."/>
            <person name="Hu H."/>
            <person name="Boomsma J."/>
            <person name="Zhang G."/>
        </authorList>
    </citation>
    <scope>NUCLEOTIDE SEQUENCE [LARGE SCALE GENOMIC DNA]</scope>
    <source>
        <strain evidence="1">Tcor2-1</strain>
        <tissue evidence="1">Whole body</tissue>
    </source>
</reference>
<protein>
    <submittedName>
        <fullName evidence="1">Uncharacterized protein</fullName>
    </submittedName>
</protein>
<accession>A0A195EFV5</accession>
<dbReference type="AlphaFoldDB" id="A0A195EFV5"/>
<dbReference type="Proteomes" id="UP000078492">
    <property type="component" value="Unassembled WGS sequence"/>
</dbReference>